<dbReference type="PANTHER" id="PTHR34817:SF2">
    <property type="entry name" value="NUCLEOTIDYLTRANSFERASE"/>
    <property type="match status" value="1"/>
</dbReference>
<evidence type="ECO:0000313" key="3">
    <source>
        <dbReference type="Proteomes" id="UP001548189"/>
    </source>
</evidence>
<proteinExistence type="predicted"/>
<feature type="coiled-coil region" evidence="1">
    <location>
        <begin position="229"/>
        <end position="256"/>
    </location>
</feature>
<accession>A0ABV2BSN9</accession>
<keyword evidence="1" id="KW-0175">Coiled coil</keyword>
<dbReference type="InterPro" id="IPR018775">
    <property type="entry name" value="RlaP"/>
</dbReference>
<sequence length="266" mass="31896">MSTTRNSQPSQATTVIIQEKIKQIEEKYQVTILYACESGSRAWNFASPNSDYDIRFIYAHQPAWYLQVDKEYQRDVIELPIVDEYDINGWELQKSLKLLKKSNPTLLEWISSPIVYRNIKGFKQEANALSDKYFCARSCFYHYQHMAKNNYREHLKQSTVRLKKYFYVLRPLFAMRWLEKKLTKIPMQFNELLNSMCDNKQVRSLIEELLIIKESVDEKYYQPAQPMLNKYIENELNNIEQRAQTLDKNIKDYHAINQFFIRWLGQ</sequence>
<reference evidence="2 3" key="1">
    <citation type="submission" date="2024-06" db="EMBL/GenBank/DDBJ databases">
        <authorList>
            <person name="Li F."/>
        </authorList>
    </citation>
    <scope>NUCLEOTIDE SEQUENCE [LARGE SCALE GENOMIC DNA]</scope>
    <source>
        <strain evidence="2 3">GXAS 311</strain>
    </source>
</reference>
<comment type="caution">
    <text evidence="2">The sequence shown here is derived from an EMBL/GenBank/DDBJ whole genome shotgun (WGS) entry which is preliminary data.</text>
</comment>
<dbReference type="Proteomes" id="UP001548189">
    <property type="component" value="Unassembled WGS sequence"/>
</dbReference>
<dbReference type="RefSeq" id="WP_353874575.1">
    <property type="nucleotide sequence ID" value="NZ_JBEVCJ010000006.1"/>
</dbReference>
<evidence type="ECO:0000313" key="2">
    <source>
        <dbReference type="EMBL" id="MET1254961.1"/>
    </source>
</evidence>
<organism evidence="2 3">
    <name type="scientific">Aliikangiella maris</name>
    <dbReference type="NCBI Taxonomy" id="3162458"/>
    <lineage>
        <taxon>Bacteria</taxon>
        <taxon>Pseudomonadati</taxon>
        <taxon>Pseudomonadota</taxon>
        <taxon>Gammaproteobacteria</taxon>
        <taxon>Oceanospirillales</taxon>
        <taxon>Pleioneaceae</taxon>
        <taxon>Aliikangiella</taxon>
    </lineage>
</organism>
<gene>
    <name evidence="2" type="ORF">ABVT43_07490</name>
</gene>
<dbReference type="EMBL" id="JBEVCJ010000006">
    <property type="protein sequence ID" value="MET1254961.1"/>
    <property type="molecule type" value="Genomic_DNA"/>
</dbReference>
<name>A0ABV2BSN9_9GAMM</name>
<evidence type="ECO:0000256" key="1">
    <source>
        <dbReference type="SAM" id="Coils"/>
    </source>
</evidence>
<dbReference type="PANTHER" id="PTHR34817">
    <property type="entry name" value="NUCLEOTIDYLTRANSFERASE"/>
    <property type="match status" value="1"/>
</dbReference>
<dbReference type="Pfam" id="PF10127">
    <property type="entry name" value="RlaP"/>
    <property type="match status" value="1"/>
</dbReference>
<keyword evidence="3" id="KW-1185">Reference proteome</keyword>
<protein>
    <submittedName>
        <fullName evidence="2">Nucleotidyltransferase domain-containing protein</fullName>
    </submittedName>
</protein>